<feature type="compositionally biased region" description="Polar residues" evidence="1">
    <location>
        <begin position="505"/>
        <end position="521"/>
    </location>
</feature>
<evidence type="ECO:0000256" key="1">
    <source>
        <dbReference type="SAM" id="MobiDB-lite"/>
    </source>
</evidence>
<evidence type="ECO:0000313" key="3">
    <source>
        <dbReference type="Proteomes" id="UP000011131"/>
    </source>
</evidence>
<feature type="compositionally biased region" description="Basic and acidic residues" evidence="1">
    <location>
        <begin position="108"/>
        <end position="117"/>
    </location>
</feature>
<dbReference type="AlphaFoldDB" id="L7UDY9"/>
<dbReference type="Proteomes" id="UP000011131">
    <property type="component" value="Chromosome"/>
</dbReference>
<dbReference type="KEGG" id="msd:MYSTI_05860"/>
<proteinExistence type="predicted"/>
<feature type="compositionally biased region" description="Basic and acidic residues" evidence="1">
    <location>
        <begin position="532"/>
        <end position="549"/>
    </location>
</feature>
<evidence type="ECO:0000313" key="2">
    <source>
        <dbReference type="EMBL" id="AGC47136.1"/>
    </source>
</evidence>
<feature type="compositionally biased region" description="Basic and acidic residues" evidence="1">
    <location>
        <begin position="36"/>
        <end position="53"/>
    </location>
</feature>
<feature type="region of interest" description="Disordered" evidence="1">
    <location>
        <begin position="481"/>
        <end position="647"/>
    </location>
</feature>
<name>L7UDY9_MYXSD</name>
<dbReference type="HOGENOM" id="CLU_277172_0_0_7"/>
<feature type="compositionally biased region" description="Basic and acidic residues" evidence="1">
    <location>
        <begin position="588"/>
        <end position="609"/>
    </location>
</feature>
<dbReference type="EMBL" id="CP004025">
    <property type="protein sequence ID" value="AGC47136.1"/>
    <property type="molecule type" value="Genomic_DNA"/>
</dbReference>
<feature type="region of interest" description="Disordered" evidence="1">
    <location>
        <begin position="378"/>
        <end position="449"/>
    </location>
</feature>
<organism evidence="2 3">
    <name type="scientific">Myxococcus stipitatus (strain DSM 14675 / JCM 12634 / Mx s8)</name>
    <dbReference type="NCBI Taxonomy" id="1278073"/>
    <lineage>
        <taxon>Bacteria</taxon>
        <taxon>Pseudomonadati</taxon>
        <taxon>Myxococcota</taxon>
        <taxon>Myxococcia</taxon>
        <taxon>Myxococcales</taxon>
        <taxon>Cystobacterineae</taxon>
        <taxon>Myxococcaceae</taxon>
        <taxon>Myxococcus</taxon>
    </lineage>
</organism>
<feature type="compositionally biased region" description="Basic and acidic residues" evidence="1">
    <location>
        <begin position="8"/>
        <end position="17"/>
    </location>
</feature>
<feature type="compositionally biased region" description="Basic and acidic residues" evidence="1">
    <location>
        <begin position="91"/>
        <end position="100"/>
    </location>
</feature>
<sequence length="1145" mass="121475">MGIPLLDLRPKITKKVETPPPPPKSEQTVIARKAKEKADTARRDSTAATDKARKSQKTLSNATTTRNDAKKKVETATSAQANALSPAAKDAAQDRVDKATQDYNTADKAVRDAEGAASKDRLDAITAANKALVAQQEANDAAEKAKLPKPFPLAENQKDAFDAGSLSAKDQERLFGTRLLVSPKEAAESDAKRVSEATAKSPKAGAEELTRQLQQGLDPEYRKALMEKSAPDVDKMVQAAGDKATSAEDRKALMKNLADSADLAGPEGSKSIVDKLNAQPDQGSLVAGLAANGKDAKTTALGVSMAKAQRAAGNHDKADAIANATPELEKAAAESPLETALRKEVDLQTVGEDRKGVEDGAQQTRDNLKARTKALEELANHPEKLPPGVSVETKDGYGTTLVTKDEEGRVAERIRFGDTGNSPYISTTKFDHESGRVTSEEVTDDQKMGVLETHQVSWKDKNIEEASTLSNEAVTERIEEGTDFHRVSQEVSRDKDNRLVEKTRTQTPKDGVTETTRTFGTQKGEDGLNDALKGKFDDNQPLDKVDTKTVHIPPEGAKDPDGNEAKASITWGTSYSQGDVRATASESKLVDRPELRPARSHHHPGEKVSMRYASAEPTDTGDAESRAQDVDSSPKTWTLEKSGPNELNTQTFIEGRKDLGVTTRKKVTGNTVAELTLGTVPDVKSKDAKPVSVNGVAWRTYDPDGNLTKASKAQTGPDGTKTESNYSRTETKDAQGRRQVREVSTSSATMKDGLVVASRAESTKTYDDKNQVVAAHVDETDEKGTRMVRDYQRTEKRNAKGELEVHEKTEASVQEKDKPPTKQVQELVSVETKNGPELIKAANTLTTPDGTAQQVIDEKGQRLTVDGKEVKTLDELKALPKEKATLGAEAVDGLSQQVQNFTDLARQVKATQTFDGDHGRHDMKEAKVVVAANSAGLLRLKTSLTPAINGQPSLTLNPSARLAGGASGIVGMVGGASLLTKAGPQFMHDLRQENYWQAAKDGAAFAAGLGGLGSGASTLLTAARGAGGGLTLDGKLITAGGRYSPAEVASKLDKLGKVAMGAGVVSGGFQIYDGLQNGNGWQVASGATTATAAVGGYLLSGAAAGAWGGPAGAAVGVTVALAAWGLNKMFDHFDKSEYDIATPTI</sequence>
<dbReference type="RefSeq" id="WP_015351391.1">
    <property type="nucleotide sequence ID" value="NC_020126.1"/>
</dbReference>
<gene>
    <name evidence="2" type="ordered locus">MYSTI_05860</name>
</gene>
<accession>L7UDY9</accession>
<feature type="region of interest" description="Disordered" evidence="1">
    <location>
        <begin position="802"/>
        <end position="821"/>
    </location>
</feature>
<reference evidence="2 3" key="1">
    <citation type="journal article" date="2013" name="Genome Announc.">
        <title>Complete genome sequence of Myxococcus stipitatus strain DSM 14675, a fruiting myxobacterium.</title>
        <authorList>
            <person name="Huntley S."/>
            <person name="Kneip S."/>
            <person name="Treuner-Lange A."/>
            <person name="Sogaard-Andersen L."/>
        </authorList>
    </citation>
    <scope>NUCLEOTIDE SEQUENCE [LARGE SCALE GENOMIC DNA]</scope>
    <source>
        <strain evidence="3">DSM 14675 / JCM 12634 / Mx s8</strain>
    </source>
</reference>
<dbReference type="eggNOG" id="COG3064">
    <property type="taxonomic scope" value="Bacteria"/>
</dbReference>
<keyword evidence="3" id="KW-1185">Reference proteome</keyword>
<feature type="compositionally biased region" description="Polar residues" evidence="1">
    <location>
        <begin position="57"/>
        <end position="66"/>
    </location>
</feature>
<feature type="compositionally biased region" description="Basic and acidic residues" evidence="1">
    <location>
        <begin position="729"/>
        <end position="741"/>
    </location>
</feature>
<dbReference type="PATRIC" id="fig|1278073.3.peg.5940"/>
<feature type="compositionally biased region" description="Basic and acidic residues" evidence="1">
    <location>
        <begin position="429"/>
        <end position="447"/>
    </location>
</feature>
<feature type="region of interest" description="Disordered" evidence="1">
    <location>
        <begin position="704"/>
        <end position="747"/>
    </location>
</feature>
<feature type="compositionally biased region" description="Polar residues" evidence="1">
    <location>
        <begin position="419"/>
        <end position="428"/>
    </location>
</feature>
<feature type="region of interest" description="Disordered" evidence="1">
    <location>
        <begin position="1"/>
        <end position="117"/>
    </location>
</feature>
<protein>
    <submittedName>
        <fullName evidence="2">Uncharacterized protein</fullName>
    </submittedName>
</protein>
<feature type="compositionally biased region" description="Basic and acidic residues" evidence="1">
    <location>
        <begin position="802"/>
        <end position="820"/>
    </location>
</feature>
<feature type="compositionally biased region" description="Basic and acidic residues" evidence="1">
    <location>
        <begin position="481"/>
        <end position="504"/>
    </location>
</feature>
<feature type="compositionally biased region" description="Basic and acidic residues" evidence="1">
    <location>
        <begin position="403"/>
        <end position="416"/>
    </location>
</feature>
<feature type="compositionally biased region" description="Basic and acidic residues" evidence="1">
    <location>
        <begin position="185"/>
        <end position="195"/>
    </location>
</feature>
<feature type="region of interest" description="Disordered" evidence="1">
    <location>
        <begin position="184"/>
        <end position="217"/>
    </location>
</feature>